<dbReference type="EMBL" id="CP066786">
    <property type="protein sequence ID" value="QQM31965.1"/>
    <property type="molecule type" value="Genomic_DNA"/>
</dbReference>
<dbReference type="InterPro" id="IPR004812">
    <property type="entry name" value="Efflux_drug-R_Bcr/CmlA"/>
</dbReference>
<evidence type="ECO:0000313" key="11">
    <source>
        <dbReference type="Proteomes" id="UP000596083"/>
    </source>
</evidence>
<dbReference type="NCBIfam" id="TIGR00710">
    <property type="entry name" value="efflux_Bcr_CflA"/>
    <property type="match status" value="1"/>
</dbReference>
<dbReference type="InterPro" id="IPR036259">
    <property type="entry name" value="MFS_trans_sf"/>
</dbReference>
<feature type="domain" description="Major facilitator superfamily (MFS) profile" evidence="9">
    <location>
        <begin position="33"/>
        <end position="417"/>
    </location>
</feature>
<proteinExistence type="inferred from homology"/>
<keyword evidence="7 8" id="KW-0472">Membrane</keyword>
<keyword evidence="5 8" id="KW-0812">Transmembrane</keyword>
<protein>
    <recommendedName>
        <fullName evidence="8">Bcr/CflA family efflux transporter</fullName>
    </recommendedName>
</protein>
<feature type="transmembrane region" description="Helical" evidence="8">
    <location>
        <begin position="35"/>
        <end position="52"/>
    </location>
</feature>
<keyword evidence="4" id="KW-1003">Cell membrane</keyword>
<feature type="transmembrane region" description="Helical" evidence="8">
    <location>
        <begin position="396"/>
        <end position="415"/>
    </location>
</feature>
<dbReference type="SUPFAM" id="SSF103473">
    <property type="entry name" value="MFS general substrate transporter"/>
    <property type="match status" value="1"/>
</dbReference>
<feature type="transmembrane region" description="Helical" evidence="8">
    <location>
        <begin position="238"/>
        <end position="260"/>
    </location>
</feature>
<comment type="similarity">
    <text evidence="2 8">Belongs to the major facilitator superfamily. Bcr/CmlA family.</text>
</comment>
<evidence type="ECO:0000256" key="7">
    <source>
        <dbReference type="ARBA" id="ARBA00023136"/>
    </source>
</evidence>
<feature type="transmembrane region" description="Helical" evidence="8">
    <location>
        <begin position="370"/>
        <end position="390"/>
    </location>
</feature>
<dbReference type="InterPro" id="IPR020846">
    <property type="entry name" value="MFS_dom"/>
</dbReference>
<evidence type="ECO:0000256" key="6">
    <source>
        <dbReference type="ARBA" id="ARBA00022989"/>
    </source>
</evidence>
<gene>
    <name evidence="10" type="ORF">JET14_07330</name>
</gene>
<evidence type="ECO:0000259" key="9">
    <source>
        <dbReference type="PROSITE" id="PS50850"/>
    </source>
</evidence>
<reference evidence="10 11" key="1">
    <citation type="submission" date="2020-12" db="EMBL/GenBank/DDBJ databases">
        <authorList>
            <person name="Zheng R.K."/>
            <person name="Sun C.M."/>
        </authorList>
    </citation>
    <scope>NUCLEOTIDE SEQUENCE [LARGE SCALE GENOMIC DNA]</scope>
    <source>
        <strain evidence="10 11">ZRK001</strain>
    </source>
</reference>
<feature type="transmembrane region" description="Helical" evidence="8">
    <location>
        <begin position="99"/>
        <end position="119"/>
    </location>
</feature>
<dbReference type="GO" id="GO:1990961">
    <property type="term" value="P:xenobiotic detoxification by transmembrane export across the plasma membrane"/>
    <property type="evidence" value="ECO:0007669"/>
    <property type="project" value="InterPro"/>
</dbReference>
<keyword evidence="6 8" id="KW-1133">Transmembrane helix</keyword>
<evidence type="ECO:0000256" key="2">
    <source>
        <dbReference type="ARBA" id="ARBA00006236"/>
    </source>
</evidence>
<dbReference type="CDD" id="cd17320">
    <property type="entry name" value="MFS_MdfA_MDR_like"/>
    <property type="match status" value="1"/>
</dbReference>
<comment type="caution">
    <text evidence="8">Lacks conserved residue(s) required for the propagation of feature annotation.</text>
</comment>
<feature type="transmembrane region" description="Helical" evidence="8">
    <location>
        <begin position="303"/>
        <end position="321"/>
    </location>
</feature>
<evidence type="ECO:0000313" key="10">
    <source>
        <dbReference type="EMBL" id="QQM31965.1"/>
    </source>
</evidence>
<name>A0A7T7HMM2_9HYPH</name>
<dbReference type="Proteomes" id="UP000596083">
    <property type="component" value="Chromosome"/>
</dbReference>
<dbReference type="GO" id="GO:0005886">
    <property type="term" value="C:plasma membrane"/>
    <property type="evidence" value="ECO:0007669"/>
    <property type="project" value="UniProtKB-SubCell"/>
</dbReference>
<keyword evidence="8" id="KW-0997">Cell inner membrane</keyword>
<feature type="transmembrane region" description="Helical" evidence="8">
    <location>
        <begin position="327"/>
        <end position="349"/>
    </location>
</feature>
<evidence type="ECO:0000256" key="4">
    <source>
        <dbReference type="ARBA" id="ARBA00022475"/>
    </source>
</evidence>
<evidence type="ECO:0000256" key="5">
    <source>
        <dbReference type="ARBA" id="ARBA00022692"/>
    </source>
</evidence>
<organism evidence="10 11">
    <name type="scientific">Martelella lutilitoris</name>
    <dbReference type="NCBI Taxonomy" id="2583532"/>
    <lineage>
        <taxon>Bacteria</taxon>
        <taxon>Pseudomonadati</taxon>
        <taxon>Pseudomonadota</taxon>
        <taxon>Alphaproteobacteria</taxon>
        <taxon>Hyphomicrobiales</taxon>
        <taxon>Aurantimonadaceae</taxon>
        <taxon>Martelella</taxon>
    </lineage>
</organism>
<feature type="transmembrane region" description="Helical" evidence="8">
    <location>
        <begin position="158"/>
        <end position="180"/>
    </location>
</feature>
<evidence type="ECO:0000256" key="1">
    <source>
        <dbReference type="ARBA" id="ARBA00004651"/>
    </source>
</evidence>
<keyword evidence="3 8" id="KW-0813">Transport</keyword>
<dbReference type="Pfam" id="PF07690">
    <property type="entry name" value="MFS_1"/>
    <property type="match status" value="1"/>
</dbReference>
<dbReference type="PANTHER" id="PTHR23502">
    <property type="entry name" value="MAJOR FACILITATOR SUPERFAMILY"/>
    <property type="match status" value="1"/>
</dbReference>
<sequence>MRRLILLSGLIVVTETLQSAGPLVRKAPGKWELVAMMAGLMALNALAIDIMLPGLKQIGASLGVEAENQHQFIITSYVLGFGVAQLAYGPLADRFGRKLPLLVGLVIYFIGAVFCAFVPSFTMMLVVRFCQGLGAAATRVISVAVVRDLYGGRKMAEIMSLIMMVFMIIPVIAPSIGQTIMLFGDWHLVFVFLGLAALGNFFWVTFRLPETQHPEDVIELTPKAVLHSFAYVLSNRVALFYTLATTFIMACIFGFVTSAQQVYVDIYGLGTLFPLAFAGIGIIMAGSSLANSRIVGRIGMRRLSHGALIGFVVTNGVWLAIDLMFAGAMPFFVFYVIFAIAWFQFGWIAPNFNALAMEPLGHVAGAASSILGFASTAGSALLGAVIGLSFNGTTTPMIAGFFIFGVIALGFTLIAEKGKLMQPHNPEV</sequence>
<accession>A0A7T7HMM2</accession>
<dbReference type="AlphaFoldDB" id="A0A7T7HMM2"/>
<comment type="subcellular location">
    <subcellularLocation>
        <location evidence="8">Cell inner membrane</location>
        <topology evidence="8">Multi-pass membrane protein</topology>
    </subcellularLocation>
    <subcellularLocation>
        <location evidence="1">Cell membrane</location>
        <topology evidence="1">Multi-pass membrane protein</topology>
    </subcellularLocation>
</comment>
<feature type="transmembrane region" description="Helical" evidence="8">
    <location>
        <begin position="266"/>
        <end position="291"/>
    </location>
</feature>
<dbReference type="InterPro" id="IPR011701">
    <property type="entry name" value="MFS"/>
</dbReference>
<feature type="transmembrane region" description="Helical" evidence="8">
    <location>
        <begin position="125"/>
        <end position="146"/>
    </location>
</feature>
<evidence type="ECO:0000256" key="3">
    <source>
        <dbReference type="ARBA" id="ARBA00022448"/>
    </source>
</evidence>
<dbReference type="PANTHER" id="PTHR23502:SF132">
    <property type="entry name" value="POLYAMINE TRANSPORTER 2-RELATED"/>
    <property type="match status" value="1"/>
</dbReference>
<dbReference type="Gene3D" id="1.20.1720.10">
    <property type="entry name" value="Multidrug resistance protein D"/>
    <property type="match status" value="1"/>
</dbReference>
<dbReference type="GO" id="GO:0042910">
    <property type="term" value="F:xenobiotic transmembrane transporter activity"/>
    <property type="evidence" value="ECO:0007669"/>
    <property type="project" value="InterPro"/>
</dbReference>
<evidence type="ECO:0000256" key="8">
    <source>
        <dbReference type="RuleBase" id="RU365088"/>
    </source>
</evidence>
<dbReference type="KEGG" id="mlut:JET14_07330"/>
<dbReference type="PROSITE" id="PS50850">
    <property type="entry name" value="MFS"/>
    <property type="match status" value="1"/>
</dbReference>
<feature type="transmembrane region" description="Helical" evidence="8">
    <location>
        <begin position="186"/>
        <end position="206"/>
    </location>
</feature>